<evidence type="ECO:0000256" key="2">
    <source>
        <dbReference type="SAM" id="MobiDB-lite"/>
    </source>
</evidence>
<dbReference type="EMBL" id="CP086359">
    <property type="protein sequence ID" value="UNI21271.1"/>
    <property type="molecule type" value="Genomic_DNA"/>
</dbReference>
<accession>A0A9Q8QM37</accession>
<dbReference type="AlphaFoldDB" id="A0A9Q8QM37"/>
<feature type="coiled-coil region" evidence="1">
    <location>
        <begin position="178"/>
        <end position="262"/>
    </location>
</feature>
<dbReference type="OrthoDB" id="4869153at2759"/>
<keyword evidence="4" id="KW-1185">Reference proteome</keyword>
<evidence type="ECO:0000256" key="1">
    <source>
        <dbReference type="SAM" id="Coils"/>
    </source>
</evidence>
<reference evidence="3" key="1">
    <citation type="submission" date="2021-11" db="EMBL/GenBank/DDBJ databases">
        <title>Purpureocillium_takamizusanense_genome.</title>
        <authorList>
            <person name="Nguyen N.-H."/>
        </authorList>
    </citation>
    <scope>NUCLEOTIDE SEQUENCE</scope>
    <source>
        <strain evidence="3">PT3</strain>
    </source>
</reference>
<name>A0A9Q8QM37_9HYPO</name>
<dbReference type="RefSeq" id="XP_047844752.1">
    <property type="nucleotide sequence ID" value="XM_047988754.1"/>
</dbReference>
<keyword evidence="1" id="KW-0175">Coiled coil</keyword>
<proteinExistence type="predicted"/>
<sequence>MARSTRNTKAKAAPAKGRTDRDDLVQSSAAKPGSSSNFRARLRGEEPVREATPKAEAPIEVDAMEEVSHDLRASFDLIPNIGSSSRVMKPPKKSRKVHEAVTQLKELFAKYGLDIYTKGANDIMQAHATIDTRAEQLSLDSSHFITKSEELYSKMTTPLSSTRCHGNETARARIDSHLASLRTGIQQAQKELEVLQEKWDEAFAEECAAWKDYDDVLAKYQQPDPELEQELAEMKQQIRAINQEYEDEMDKLEAKYKADMQAETLRILQSFE</sequence>
<evidence type="ECO:0000313" key="3">
    <source>
        <dbReference type="EMBL" id="UNI21271.1"/>
    </source>
</evidence>
<evidence type="ECO:0000313" key="4">
    <source>
        <dbReference type="Proteomes" id="UP000829364"/>
    </source>
</evidence>
<feature type="region of interest" description="Disordered" evidence="2">
    <location>
        <begin position="1"/>
        <end position="58"/>
    </location>
</feature>
<feature type="compositionally biased region" description="Basic and acidic residues" evidence="2">
    <location>
        <begin position="42"/>
        <end position="53"/>
    </location>
</feature>
<organism evidence="3 4">
    <name type="scientific">Purpureocillium takamizusanense</name>
    <dbReference type="NCBI Taxonomy" id="2060973"/>
    <lineage>
        <taxon>Eukaryota</taxon>
        <taxon>Fungi</taxon>
        <taxon>Dikarya</taxon>
        <taxon>Ascomycota</taxon>
        <taxon>Pezizomycotina</taxon>
        <taxon>Sordariomycetes</taxon>
        <taxon>Hypocreomycetidae</taxon>
        <taxon>Hypocreales</taxon>
        <taxon>Ophiocordycipitaceae</taxon>
        <taxon>Purpureocillium</taxon>
    </lineage>
</organism>
<dbReference type="GeneID" id="72069223"/>
<dbReference type="Proteomes" id="UP000829364">
    <property type="component" value="Chromosome 6"/>
</dbReference>
<gene>
    <name evidence="3" type="ORF">JDV02_007275</name>
</gene>
<dbReference type="KEGG" id="ptkz:JDV02_007275"/>
<feature type="compositionally biased region" description="Polar residues" evidence="2">
    <location>
        <begin position="25"/>
        <end position="38"/>
    </location>
</feature>
<protein>
    <submittedName>
        <fullName evidence="3">Uncharacterized protein</fullName>
    </submittedName>
</protein>